<organism evidence="2 3">
    <name type="scientific">Actinotalea ferrariae CF5-4</name>
    <dbReference type="NCBI Taxonomy" id="948458"/>
    <lineage>
        <taxon>Bacteria</taxon>
        <taxon>Bacillati</taxon>
        <taxon>Actinomycetota</taxon>
        <taxon>Actinomycetes</taxon>
        <taxon>Micrococcales</taxon>
        <taxon>Cellulomonadaceae</taxon>
        <taxon>Actinotalea</taxon>
    </lineage>
</organism>
<evidence type="ECO:0000256" key="1">
    <source>
        <dbReference type="ARBA" id="ARBA00022596"/>
    </source>
</evidence>
<name>A0A021VPH4_9CELL</name>
<evidence type="ECO:0000313" key="2">
    <source>
        <dbReference type="EMBL" id="EYR61935.1"/>
    </source>
</evidence>
<evidence type="ECO:0008006" key="4">
    <source>
        <dbReference type="Google" id="ProtNLM"/>
    </source>
</evidence>
<dbReference type="OrthoDB" id="9765625at2"/>
<dbReference type="PANTHER" id="PTHR36566">
    <property type="entry name" value="NICKEL INSERTION PROTEIN-RELATED"/>
    <property type="match status" value="1"/>
</dbReference>
<dbReference type="Gene3D" id="3.30.70.1380">
    <property type="entry name" value="Transcriptional regulatory protein pf0864 domain like"/>
    <property type="match status" value="1"/>
</dbReference>
<proteinExistence type="predicted"/>
<evidence type="ECO:0000313" key="3">
    <source>
        <dbReference type="Proteomes" id="UP000019753"/>
    </source>
</evidence>
<accession>A0A021VPH4</accession>
<dbReference type="EMBL" id="AXCW01000405">
    <property type="protein sequence ID" value="EYR61935.1"/>
    <property type="molecule type" value="Genomic_DNA"/>
</dbReference>
<comment type="caution">
    <text evidence="2">The sequence shown here is derived from an EMBL/GenBank/DDBJ whole genome shotgun (WGS) entry which is preliminary data.</text>
</comment>
<sequence length="217" mass="22717">WDVLPGRPGARTTTTGLALVTTPADRPGSLPALRVRASGVGAVPGGDGVLQVVVGDEVPDDVGRAHAVVVEANVDDLDPRLWPDVVAALLAAGASDAWLTPILMKKGRPAHTVHVLCPPALLERVGDVLWRHTTTLGWRATPVAKHVLDRTWVEVTTDAGPVRVKLGVRDGVVVQAMPEYEDVRRAAEDAGVPVRDVLADAHAAAHRAGLRPGAPAP</sequence>
<gene>
    <name evidence="2" type="ORF">N866_14080</name>
</gene>
<dbReference type="RefSeq" id="WP_034229408.1">
    <property type="nucleotide sequence ID" value="NZ_AXCW01000405.1"/>
</dbReference>
<dbReference type="Pfam" id="PF01969">
    <property type="entry name" value="Ni_insertion"/>
    <property type="match status" value="1"/>
</dbReference>
<keyword evidence="3" id="KW-1185">Reference proteome</keyword>
<keyword evidence="1" id="KW-0533">Nickel</keyword>
<feature type="non-terminal residue" evidence="2">
    <location>
        <position position="1"/>
    </location>
</feature>
<dbReference type="Gene3D" id="3.10.20.300">
    <property type="entry name" value="mk0293 like domain"/>
    <property type="match status" value="1"/>
</dbReference>
<dbReference type="InterPro" id="IPR002822">
    <property type="entry name" value="Ni_insertion"/>
</dbReference>
<dbReference type="AlphaFoldDB" id="A0A021VPH4"/>
<reference evidence="2 3" key="1">
    <citation type="submission" date="2014-01" db="EMBL/GenBank/DDBJ databases">
        <title>Actinotalea ferrariae CF5-4.</title>
        <authorList>
            <person name="Chen F."/>
            <person name="Li Y."/>
            <person name="Wang G."/>
        </authorList>
    </citation>
    <scope>NUCLEOTIDE SEQUENCE [LARGE SCALE GENOMIC DNA]</scope>
    <source>
        <strain evidence="2 3">CF5-4</strain>
    </source>
</reference>
<dbReference type="Proteomes" id="UP000019753">
    <property type="component" value="Unassembled WGS sequence"/>
</dbReference>
<dbReference type="PANTHER" id="PTHR36566:SF1">
    <property type="entry name" value="PYRIDINIUM-3,5-BISTHIOCARBOXYLIC ACID MONONUCLEOTIDE NICKEL INSERTION PROTEIN"/>
    <property type="match status" value="1"/>
</dbReference>
<protein>
    <recommendedName>
        <fullName evidence="4">TIGR00299 family protein</fullName>
    </recommendedName>
</protein>